<feature type="domain" description="Lnb N-terminal periplasmic" evidence="2">
    <location>
        <begin position="29"/>
        <end position="166"/>
    </location>
</feature>
<feature type="transmembrane region" description="Helical" evidence="1">
    <location>
        <begin position="368"/>
        <end position="384"/>
    </location>
</feature>
<feature type="transmembrane region" description="Helical" evidence="1">
    <location>
        <begin position="254"/>
        <end position="271"/>
    </location>
</feature>
<sequence>MKKKYFIYILFILFAKQNYGQLQLSVYSEISIVTAGPGTELYEAFGHSALRIKDPVLQLDLIYNYGMFDFNAPNFYSNFTKGKLIYKLGRYRFDYFLRSYNKDKRRVNEQVLNLTRDERQAFFVYLERNAAPNNASYFYDPYFNNCATKLRDITEEVLKGKVNWNDGNIETDLSFRQLMNREIPWNTWGSFGINLALGSKLDRKADFKEYMYLPDYVYSIFKNSNRQLENKTVDLVKKETTILEYKELKQSSSLLNPLLIFSLLAVIGLILTFKDYKNNSRNIVLDFTLLFITGVLGTLIIFLWFFTDHSTTPNNFNALWAFAPNVIMAFLLIKKRKKDWFSKYFKLLVVLLCIIPIIWIAGIQLLPLSILPLLILFIVRYLYLSKFYSSNS</sequence>
<keyword evidence="1" id="KW-0472">Membrane</keyword>
<proteinExistence type="predicted"/>
<dbReference type="Pfam" id="PF25221">
    <property type="entry name" value="5TMH_Lnb"/>
    <property type="match status" value="1"/>
</dbReference>
<dbReference type="Pfam" id="PF13387">
    <property type="entry name" value="Lnb_N"/>
    <property type="match status" value="1"/>
</dbReference>
<feature type="domain" description="Lnb-like transmembrane" evidence="3">
    <location>
        <begin position="250"/>
        <end position="387"/>
    </location>
</feature>
<dbReference type="Proteomes" id="UP000183071">
    <property type="component" value="Unassembled WGS sequence"/>
</dbReference>
<dbReference type="EMBL" id="LGBR01000001">
    <property type="protein sequence ID" value="KOY52724.1"/>
    <property type="molecule type" value="Genomic_DNA"/>
</dbReference>
<dbReference type="InterPro" id="IPR025178">
    <property type="entry name" value="Lnb_N"/>
</dbReference>
<dbReference type="OrthoDB" id="319167at2"/>
<evidence type="ECO:0000313" key="7">
    <source>
        <dbReference type="Proteomes" id="UP000183071"/>
    </source>
</evidence>
<organism evidence="4 6">
    <name type="scientific">Polaribacter dokdonensis DSW-5</name>
    <dbReference type="NCBI Taxonomy" id="1300348"/>
    <lineage>
        <taxon>Bacteria</taxon>
        <taxon>Pseudomonadati</taxon>
        <taxon>Bacteroidota</taxon>
        <taxon>Flavobacteriia</taxon>
        <taxon>Flavobacteriales</taxon>
        <taxon>Flavobacteriaceae</taxon>
    </lineage>
</organism>
<feature type="transmembrane region" description="Helical" evidence="1">
    <location>
        <begin position="283"/>
        <end position="306"/>
    </location>
</feature>
<keyword evidence="1" id="KW-1133">Transmembrane helix</keyword>
<dbReference type="InterPro" id="IPR057436">
    <property type="entry name" value="5TMH_Lnb"/>
</dbReference>
<dbReference type="PATRIC" id="fig|1300348.6.peg.2285"/>
<feature type="transmembrane region" description="Helical" evidence="1">
    <location>
        <begin position="345"/>
        <end position="362"/>
    </location>
</feature>
<evidence type="ECO:0000313" key="5">
    <source>
        <dbReference type="EMBL" id="SEE51135.1"/>
    </source>
</evidence>
<name>A0A0N1IY89_9FLAO</name>
<dbReference type="STRING" id="1300348.I602_2284"/>
<evidence type="ECO:0000313" key="4">
    <source>
        <dbReference type="EMBL" id="KOY52724.1"/>
    </source>
</evidence>
<keyword evidence="1" id="KW-0812">Transmembrane</keyword>
<evidence type="ECO:0000313" key="6">
    <source>
        <dbReference type="Proteomes" id="UP000037716"/>
    </source>
</evidence>
<dbReference type="AlphaFoldDB" id="A0A0N1IY89"/>
<gene>
    <name evidence="4" type="ORF">I602_2284</name>
    <name evidence="5" type="ORF">SAMN05444353_2058</name>
</gene>
<reference evidence="5 7" key="2">
    <citation type="submission" date="2016-10" db="EMBL/GenBank/DDBJ databases">
        <authorList>
            <person name="Varghese N."/>
            <person name="Submissions S."/>
        </authorList>
    </citation>
    <scope>NUCLEOTIDE SEQUENCE [LARGE SCALE GENOMIC DNA]</scope>
    <source>
        <strain evidence="5 7">DSW-5</strain>
    </source>
</reference>
<dbReference type="RefSeq" id="WP_053974805.1">
    <property type="nucleotide sequence ID" value="NZ_FNUE01000002.1"/>
</dbReference>
<reference evidence="4 6" key="1">
    <citation type="submission" date="2015-07" db="EMBL/GenBank/DDBJ databases">
        <title>Genome of Polaribacter dokdonenesis DSW-5, isolated from seawater off Dokdo in Korea.</title>
        <authorList>
            <person name="Yoon K."/>
            <person name="Song J.Y."/>
            <person name="Kim J.F."/>
        </authorList>
    </citation>
    <scope>NUCLEOTIDE SEQUENCE [LARGE SCALE GENOMIC DNA]</scope>
    <source>
        <strain evidence="4 6">DSW-5</strain>
    </source>
</reference>
<evidence type="ECO:0000259" key="3">
    <source>
        <dbReference type="Pfam" id="PF25221"/>
    </source>
</evidence>
<protein>
    <submittedName>
        <fullName evidence="4">Uncharacterized protein</fullName>
    </submittedName>
</protein>
<feature type="transmembrane region" description="Helical" evidence="1">
    <location>
        <begin position="318"/>
        <end position="333"/>
    </location>
</feature>
<evidence type="ECO:0000259" key="2">
    <source>
        <dbReference type="Pfam" id="PF13387"/>
    </source>
</evidence>
<keyword evidence="7" id="KW-1185">Reference proteome</keyword>
<dbReference type="EMBL" id="FNUE01000002">
    <property type="protein sequence ID" value="SEE51135.1"/>
    <property type="molecule type" value="Genomic_DNA"/>
</dbReference>
<comment type="caution">
    <text evidence="4">The sequence shown here is derived from an EMBL/GenBank/DDBJ whole genome shotgun (WGS) entry which is preliminary data.</text>
</comment>
<evidence type="ECO:0000256" key="1">
    <source>
        <dbReference type="SAM" id="Phobius"/>
    </source>
</evidence>
<accession>A0A0N1IY89</accession>
<dbReference type="Proteomes" id="UP000037716">
    <property type="component" value="Unassembled WGS sequence"/>
</dbReference>